<reference evidence="13 14" key="1">
    <citation type="journal article" date="2021" name="DNA Res.">
        <title>Genome analysis of Candida subhashii reveals its hybrid nature and dual mitochondrial genome conformations.</title>
        <authorList>
            <person name="Mixao V."/>
            <person name="Hegedusova E."/>
            <person name="Saus E."/>
            <person name="Pryszcz L.P."/>
            <person name="Cillingova A."/>
            <person name="Nosek J."/>
            <person name="Gabaldon T."/>
        </authorList>
    </citation>
    <scope>NUCLEOTIDE SEQUENCE [LARGE SCALE GENOMIC DNA]</scope>
    <source>
        <strain evidence="13 14">CBS 10753</strain>
    </source>
</reference>
<gene>
    <name evidence="13" type="ORF">J8A68_002637</name>
</gene>
<evidence type="ECO:0000256" key="3">
    <source>
        <dbReference type="ARBA" id="ARBA00009105"/>
    </source>
</evidence>
<dbReference type="RefSeq" id="XP_049264009.1">
    <property type="nucleotide sequence ID" value="XM_049406409.1"/>
</dbReference>
<evidence type="ECO:0000256" key="1">
    <source>
        <dbReference type="ARBA" id="ARBA00004323"/>
    </source>
</evidence>
<keyword evidence="8" id="KW-1133">Transmembrane helix</keyword>
<organism evidence="13 14">
    <name type="scientific">[Candida] subhashii</name>
    <dbReference type="NCBI Taxonomy" id="561895"/>
    <lineage>
        <taxon>Eukaryota</taxon>
        <taxon>Fungi</taxon>
        <taxon>Dikarya</taxon>
        <taxon>Ascomycota</taxon>
        <taxon>Saccharomycotina</taxon>
        <taxon>Pichiomycetes</taxon>
        <taxon>Debaryomycetaceae</taxon>
        <taxon>Spathaspora</taxon>
    </lineage>
</organism>
<evidence type="ECO:0000256" key="4">
    <source>
        <dbReference type="ARBA" id="ARBA00022676"/>
    </source>
</evidence>
<keyword evidence="7" id="KW-0735">Signal-anchor</keyword>
<dbReference type="GeneID" id="73469438"/>
<dbReference type="GO" id="GO:0000033">
    <property type="term" value="F:alpha-1,3-mannosyltransferase activity"/>
    <property type="evidence" value="ECO:0007669"/>
    <property type="project" value="TreeGrafter"/>
</dbReference>
<keyword evidence="14" id="KW-1185">Reference proteome</keyword>
<dbReference type="PANTHER" id="PTHR31392">
    <property type="entry name" value="ALPHA-1,3-MANNOSYLTRANSFERASE MNN1-RELATED"/>
    <property type="match status" value="1"/>
</dbReference>
<accession>A0A8J5QIR7</accession>
<evidence type="ECO:0000256" key="7">
    <source>
        <dbReference type="ARBA" id="ARBA00022968"/>
    </source>
</evidence>
<keyword evidence="5" id="KW-0808">Transferase</keyword>
<dbReference type="OrthoDB" id="430354at2759"/>
<dbReference type="PANTHER" id="PTHR31392:SF1">
    <property type="entry name" value="ALPHA-1,3-MANNOSYLTRANSFERASE MNN1-RELATED"/>
    <property type="match status" value="1"/>
</dbReference>
<feature type="coiled-coil region" evidence="12">
    <location>
        <begin position="74"/>
        <end position="101"/>
    </location>
</feature>
<proteinExistence type="inferred from homology"/>
<comment type="subcellular location">
    <subcellularLocation>
        <location evidence="1">Golgi apparatus membrane</location>
        <topology evidence="1">Single-pass type II membrane protein</topology>
    </subcellularLocation>
</comment>
<comment type="pathway">
    <text evidence="2">Protein modification; protein glycosylation.</text>
</comment>
<dbReference type="GO" id="GO:0006493">
    <property type="term" value="P:protein O-linked glycosylation"/>
    <property type="evidence" value="ECO:0007669"/>
    <property type="project" value="TreeGrafter"/>
</dbReference>
<evidence type="ECO:0000256" key="5">
    <source>
        <dbReference type="ARBA" id="ARBA00022679"/>
    </source>
</evidence>
<dbReference type="InterPro" id="IPR022751">
    <property type="entry name" value="Alpha_mannosyltransferase"/>
</dbReference>
<evidence type="ECO:0000313" key="14">
    <source>
        <dbReference type="Proteomes" id="UP000694255"/>
    </source>
</evidence>
<keyword evidence="4" id="KW-0328">Glycosyltransferase</keyword>
<evidence type="ECO:0000256" key="6">
    <source>
        <dbReference type="ARBA" id="ARBA00022692"/>
    </source>
</evidence>
<keyword evidence="9" id="KW-0333">Golgi apparatus</keyword>
<evidence type="ECO:0000313" key="13">
    <source>
        <dbReference type="EMBL" id="KAG7663777.1"/>
    </source>
</evidence>
<keyword evidence="6" id="KW-0812">Transmembrane</keyword>
<protein>
    <recommendedName>
        <fullName evidence="15">Alpha-1,3-mannosyltransferase</fullName>
    </recommendedName>
</protein>
<keyword evidence="10" id="KW-0472">Membrane</keyword>
<evidence type="ECO:0008006" key="15">
    <source>
        <dbReference type="Google" id="ProtNLM"/>
    </source>
</evidence>
<dbReference type="AlphaFoldDB" id="A0A8J5QIR7"/>
<dbReference type="EMBL" id="JAGSYN010000117">
    <property type="protein sequence ID" value="KAG7663777.1"/>
    <property type="molecule type" value="Genomic_DNA"/>
</dbReference>
<evidence type="ECO:0000256" key="12">
    <source>
        <dbReference type="SAM" id="Coils"/>
    </source>
</evidence>
<dbReference type="GO" id="GO:0000139">
    <property type="term" value="C:Golgi membrane"/>
    <property type="evidence" value="ECO:0007669"/>
    <property type="project" value="UniProtKB-SubCell"/>
</dbReference>
<name>A0A8J5QIR7_9ASCO</name>
<dbReference type="UniPathway" id="UPA00378"/>
<keyword evidence="12" id="KW-0175">Coiled coil</keyword>
<evidence type="ECO:0000256" key="11">
    <source>
        <dbReference type="ARBA" id="ARBA00023180"/>
    </source>
</evidence>
<dbReference type="Pfam" id="PF11051">
    <property type="entry name" value="Mannosyl_trans3"/>
    <property type="match status" value="1"/>
</dbReference>
<keyword evidence="11" id="KW-0325">Glycoprotein</keyword>
<comment type="similarity">
    <text evidence="3">Belongs to the MNN1/MNT family.</text>
</comment>
<sequence>MLSTEYNDLREIDEISSGIYEQIFSHHSISSVLRNLDFHDRCQLFFKTLVINDANWYYDIHRNWDVNYNTDEYRDFKEARLQELKNQQDEEAEVVEEKQKDDIEQKIKKGYQEMWNKQVERTFTDWVSIFRIFNKCYVTNNNTTQTASVKRYISHQKKVLNSVGSTSNFASTESEDRTNIGDDGRIFEHRVYPWLSFDYPAYEHWTGSKFYQPPNMKTLNKQEKAKRPHESFLKEFKKATNGRGIVLTIPESDVDTTVNLVHLLRALNNELPIQIVSYEEISTGAKEKLVNAARDDFIVFPQSFEKVSYMFPPEYRSGGLPKQDIWFVNVYQTIHRDFRTNFRRWYNKFLAMMFNSFEEFILLDNDAVLLQNPKYFFNLPGYKSTGAYFYRDRSLGKRHSERSVNFFKSLTPNVMDSMMFDIPMVTNYTLQLESFRRLYHMQESGVVTPSRWDDTSKEICSAHPAHIDGDDDHTLAWINSGFNYCLKNVNYEKEFKEQGPRLKIDNVDAFRTFYNAPLKIKQAIVPPLDPEFKQRTNINDEPSGPWWHRQLCGTYMFCVYSSIGGVQKDGGESYLEGKFIEYAEWEQDLFQYYADIWVGVE</sequence>
<evidence type="ECO:0000256" key="10">
    <source>
        <dbReference type="ARBA" id="ARBA00023136"/>
    </source>
</evidence>
<comment type="caution">
    <text evidence="13">The sequence shown here is derived from an EMBL/GenBank/DDBJ whole genome shotgun (WGS) entry which is preliminary data.</text>
</comment>
<evidence type="ECO:0000256" key="9">
    <source>
        <dbReference type="ARBA" id="ARBA00023034"/>
    </source>
</evidence>
<evidence type="ECO:0000256" key="8">
    <source>
        <dbReference type="ARBA" id="ARBA00022989"/>
    </source>
</evidence>
<evidence type="ECO:0000256" key="2">
    <source>
        <dbReference type="ARBA" id="ARBA00004922"/>
    </source>
</evidence>
<dbReference type="Proteomes" id="UP000694255">
    <property type="component" value="Unassembled WGS sequence"/>
</dbReference>